<dbReference type="InterPro" id="IPR002201">
    <property type="entry name" value="Glyco_trans_9"/>
</dbReference>
<evidence type="ECO:0000313" key="3">
    <source>
        <dbReference type="EMBL" id="OHA82484.1"/>
    </source>
</evidence>
<name>A0A1G2SBS7_9BACT</name>
<evidence type="ECO:0008006" key="5">
    <source>
        <dbReference type="Google" id="ProtNLM"/>
    </source>
</evidence>
<comment type="caution">
    <text evidence="3">The sequence shown here is derived from an EMBL/GenBank/DDBJ whole genome shotgun (WGS) entry which is preliminary data.</text>
</comment>
<dbReference type="GO" id="GO:0005829">
    <property type="term" value="C:cytosol"/>
    <property type="evidence" value="ECO:0007669"/>
    <property type="project" value="TreeGrafter"/>
</dbReference>
<dbReference type="PANTHER" id="PTHR30160">
    <property type="entry name" value="TETRAACYLDISACCHARIDE 4'-KINASE-RELATED"/>
    <property type="match status" value="1"/>
</dbReference>
<organism evidence="3 4">
    <name type="scientific">Candidatus Yonathbacteria bacterium RIFCSPLOWO2_01_FULL_43_27</name>
    <dbReference type="NCBI Taxonomy" id="1802726"/>
    <lineage>
        <taxon>Bacteria</taxon>
        <taxon>Candidatus Yonathiibacteriota</taxon>
    </lineage>
</organism>
<dbReference type="Pfam" id="PF01075">
    <property type="entry name" value="Glyco_transf_9"/>
    <property type="match status" value="1"/>
</dbReference>
<protein>
    <recommendedName>
        <fullName evidence="5">Glycosyl transferase family 9</fullName>
    </recommendedName>
</protein>
<dbReference type="GO" id="GO:0008713">
    <property type="term" value="F:ADP-heptose-lipopolysaccharide heptosyltransferase activity"/>
    <property type="evidence" value="ECO:0007669"/>
    <property type="project" value="TreeGrafter"/>
</dbReference>
<dbReference type="SUPFAM" id="SSF53756">
    <property type="entry name" value="UDP-Glycosyltransferase/glycogen phosphorylase"/>
    <property type="match status" value="1"/>
</dbReference>
<dbReference type="CDD" id="cd03789">
    <property type="entry name" value="GT9_LPS_heptosyltransferase"/>
    <property type="match status" value="1"/>
</dbReference>
<dbReference type="STRING" id="1802726.A3B07_02575"/>
<evidence type="ECO:0000256" key="1">
    <source>
        <dbReference type="ARBA" id="ARBA00022676"/>
    </source>
</evidence>
<keyword evidence="2" id="KW-0808">Transferase</keyword>
<dbReference type="Gene3D" id="3.40.50.2000">
    <property type="entry name" value="Glycogen Phosphorylase B"/>
    <property type="match status" value="1"/>
</dbReference>
<evidence type="ECO:0000313" key="4">
    <source>
        <dbReference type="Proteomes" id="UP000178817"/>
    </source>
</evidence>
<accession>A0A1G2SBS7</accession>
<dbReference type="Proteomes" id="UP000178817">
    <property type="component" value="Unassembled WGS sequence"/>
</dbReference>
<evidence type="ECO:0000256" key="2">
    <source>
        <dbReference type="ARBA" id="ARBA00022679"/>
    </source>
</evidence>
<dbReference type="GO" id="GO:0009244">
    <property type="term" value="P:lipopolysaccharide core region biosynthetic process"/>
    <property type="evidence" value="ECO:0007669"/>
    <property type="project" value="TreeGrafter"/>
</dbReference>
<dbReference type="AlphaFoldDB" id="A0A1G2SBS7"/>
<gene>
    <name evidence="3" type="ORF">A3B07_02575</name>
</gene>
<sequence length="351" mass="39287">MHVTGAYDNVILFTNGAIGDFLMAGLCADSVSNILQKSDITIITPRNTSLLRELFSAYPHIKIREVNRRNFLHASTLLARMAWKKNLVINQGVFKKIPFFVWLLARLLVVHPGSVHLHFLQKAPQGKSKKEGVVVFDYHLSVYENLVHLVRAHGIEISPAVPLYRFVAITDIFERYGLTRDSYVVIHPCASSFARSLPTSRWVNIFQYITHHFPETKIVVTGSIQDDVFIQTIFNAGVSPDSAVTLAGKLSMVELANIIDGSRGYVGVDTGITHLAGVLQKRSVVIGNLSNPCWLPFYNKNATILTERKNCTCDGQKGGNCLYQIGGERYYKCMIDIPEESIYEGVRKMLV</sequence>
<dbReference type="InterPro" id="IPR051199">
    <property type="entry name" value="LPS_LOS_Heptosyltrfase"/>
</dbReference>
<reference evidence="3 4" key="1">
    <citation type="journal article" date="2016" name="Nat. Commun.">
        <title>Thousands of microbial genomes shed light on interconnected biogeochemical processes in an aquifer system.</title>
        <authorList>
            <person name="Anantharaman K."/>
            <person name="Brown C.T."/>
            <person name="Hug L.A."/>
            <person name="Sharon I."/>
            <person name="Castelle C.J."/>
            <person name="Probst A.J."/>
            <person name="Thomas B.C."/>
            <person name="Singh A."/>
            <person name="Wilkins M.J."/>
            <person name="Karaoz U."/>
            <person name="Brodie E.L."/>
            <person name="Williams K.H."/>
            <person name="Hubbard S.S."/>
            <person name="Banfield J.F."/>
        </authorList>
    </citation>
    <scope>NUCLEOTIDE SEQUENCE [LARGE SCALE GENOMIC DNA]</scope>
</reference>
<proteinExistence type="predicted"/>
<keyword evidence="1" id="KW-0328">Glycosyltransferase</keyword>
<dbReference type="EMBL" id="MHUV01000006">
    <property type="protein sequence ID" value="OHA82484.1"/>
    <property type="molecule type" value="Genomic_DNA"/>
</dbReference>